<dbReference type="InterPro" id="IPR045340">
    <property type="entry name" value="DUF6533"/>
</dbReference>
<feature type="transmembrane region" description="Helical" evidence="1">
    <location>
        <begin position="123"/>
        <end position="145"/>
    </location>
</feature>
<accession>A0A067SP96</accession>
<feature type="transmembrane region" description="Helical" evidence="1">
    <location>
        <begin position="96"/>
        <end position="117"/>
    </location>
</feature>
<dbReference type="HOGENOM" id="CLU_035509_11_3_1"/>
<sequence length="310" mass="35247">MASAAQLEALIEALYGVAFVSKGEVAAAALYLWDYLLTVGMEIELVWTSRWNVIKVLFLVQRYLPLLDTCILTLYRDLQPGRTGNGCTVIEMATGFMYVGGYVVAEALLTFRVWALWERSRTLAFILPVAFAVCWAPAFVVMYYFQQSLRFSPAPIPGVPGCFVIAASEILKWCWVSLIIWNAFTLFLMLIPGMRHYRSQLHSSLLYSVVYRDGTFYFFFLFVLSIINIVLTVTVVPTKRFFISSLERCLHSMLASRVILHMRDHARLPPEWESGRSEVEFALPPRQNGTVISVRSQVDPSRNYKASGLH</sequence>
<proteinExistence type="predicted"/>
<organism evidence="3 4">
    <name type="scientific">Galerina marginata (strain CBS 339.88)</name>
    <dbReference type="NCBI Taxonomy" id="685588"/>
    <lineage>
        <taxon>Eukaryota</taxon>
        <taxon>Fungi</taxon>
        <taxon>Dikarya</taxon>
        <taxon>Basidiomycota</taxon>
        <taxon>Agaricomycotina</taxon>
        <taxon>Agaricomycetes</taxon>
        <taxon>Agaricomycetidae</taxon>
        <taxon>Agaricales</taxon>
        <taxon>Agaricineae</taxon>
        <taxon>Strophariaceae</taxon>
        <taxon>Galerina</taxon>
    </lineage>
</organism>
<evidence type="ECO:0000313" key="4">
    <source>
        <dbReference type="Proteomes" id="UP000027222"/>
    </source>
</evidence>
<feature type="domain" description="DUF6533" evidence="2">
    <location>
        <begin position="25"/>
        <end position="67"/>
    </location>
</feature>
<protein>
    <recommendedName>
        <fullName evidence="2">DUF6533 domain-containing protein</fullName>
    </recommendedName>
</protein>
<dbReference type="Pfam" id="PF20151">
    <property type="entry name" value="DUF6533"/>
    <property type="match status" value="1"/>
</dbReference>
<keyword evidence="1" id="KW-1133">Transmembrane helix</keyword>
<dbReference type="EMBL" id="KL142388">
    <property type="protein sequence ID" value="KDR72731.1"/>
    <property type="molecule type" value="Genomic_DNA"/>
</dbReference>
<dbReference type="Proteomes" id="UP000027222">
    <property type="component" value="Unassembled WGS sequence"/>
</dbReference>
<feature type="transmembrane region" description="Helical" evidence="1">
    <location>
        <begin position="214"/>
        <end position="236"/>
    </location>
</feature>
<dbReference type="AlphaFoldDB" id="A0A067SP96"/>
<keyword evidence="4" id="KW-1185">Reference proteome</keyword>
<dbReference type="OrthoDB" id="3350812at2759"/>
<feature type="transmembrane region" description="Helical" evidence="1">
    <location>
        <begin position="12"/>
        <end position="33"/>
    </location>
</feature>
<evidence type="ECO:0000259" key="2">
    <source>
        <dbReference type="Pfam" id="PF20151"/>
    </source>
</evidence>
<evidence type="ECO:0000313" key="3">
    <source>
        <dbReference type="EMBL" id="KDR72731.1"/>
    </source>
</evidence>
<feature type="transmembrane region" description="Helical" evidence="1">
    <location>
        <begin position="173"/>
        <end position="194"/>
    </location>
</feature>
<reference evidence="4" key="1">
    <citation type="journal article" date="2014" name="Proc. Natl. Acad. Sci. U.S.A.">
        <title>Extensive sampling of basidiomycete genomes demonstrates inadequacy of the white-rot/brown-rot paradigm for wood decay fungi.</title>
        <authorList>
            <person name="Riley R."/>
            <person name="Salamov A.A."/>
            <person name="Brown D.W."/>
            <person name="Nagy L.G."/>
            <person name="Floudas D."/>
            <person name="Held B.W."/>
            <person name="Levasseur A."/>
            <person name="Lombard V."/>
            <person name="Morin E."/>
            <person name="Otillar R."/>
            <person name="Lindquist E.A."/>
            <person name="Sun H."/>
            <person name="LaButti K.M."/>
            <person name="Schmutz J."/>
            <person name="Jabbour D."/>
            <person name="Luo H."/>
            <person name="Baker S.E."/>
            <person name="Pisabarro A.G."/>
            <person name="Walton J.D."/>
            <person name="Blanchette R.A."/>
            <person name="Henrissat B."/>
            <person name="Martin F."/>
            <person name="Cullen D."/>
            <person name="Hibbett D.S."/>
            <person name="Grigoriev I.V."/>
        </authorList>
    </citation>
    <scope>NUCLEOTIDE SEQUENCE [LARGE SCALE GENOMIC DNA]</scope>
    <source>
        <strain evidence="4">CBS 339.88</strain>
    </source>
</reference>
<name>A0A067SP96_GALM3</name>
<gene>
    <name evidence="3" type="ORF">GALMADRAFT_252945</name>
</gene>
<keyword evidence="1" id="KW-0812">Transmembrane</keyword>
<evidence type="ECO:0000256" key="1">
    <source>
        <dbReference type="SAM" id="Phobius"/>
    </source>
</evidence>
<keyword evidence="1" id="KW-0472">Membrane</keyword>